<evidence type="ECO:0000313" key="1">
    <source>
        <dbReference type="EMBL" id="OAF61054.1"/>
    </source>
</evidence>
<protein>
    <submittedName>
        <fullName evidence="1">Uncharacterized protein</fullName>
    </submittedName>
</protein>
<accession>A0A177AIQ0</accession>
<dbReference type="GeneID" id="36285362"/>
<dbReference type="AlphaFoldDB" id="A0A177AIQ0"/>
<organism evidence="1">
    <name type="scientific">Pseudogymnoascus destructans</name>
    <dbReference type="NCBI Taxonomy" id="655981"/>
    <lineage>
        <taxon>Eukaryota</taxon>
        <taxon>Fungi</taxon>
        <taxon>Dikarya</taxon>
        <taxon>Ascomycota</taxon>
        <taxon>Pezizomycotina</taxon>
        <taxon>Leotiomycetes</taxon>
        <taxon>Thelebolales</taxon>
        <taxon>Thelebolaceae</taxon>
        <taxon>Pseudogymnoascus</taxon>
    </lineage>
</organism>
<dbReference type="Proteomes" id="UP000077154">
    <property type="component" value="Unassembled WGS sequence"/>
</dbReference>
<name>A0A177AIQ0_9PEZI</name>
<dbReference type="RefSeq" id="XP_024326332.1">
    <property type="nucleotide sequence ID" value="XM_024465945.1"/>
</dbReference>
<proteinExistence type="predicted"/>
<sequence>MKAELQAQKLAAKEARVARQALNQARNRLLRAGIKARKEERARKKMITQFHREGIPIPPELEEPIPD</sequence>
<dbReference type="EMBL" id="KV441390">
    <property type="protein sequence ID" value="OAF61054.1"/>
    <property type="molecule type" value="Genomic_DNA"/>
</dbReference>
<gene>
    <name evidence="1" type="ORF">VC83_02279</name>
</gene>
<reference evidence="1" key="1">
    <citation type="submission" date="2016-03" db="EMBL/GenBank/DDBJ databases">
        <title>Updated assembly of Pseudogymnoascus destructans, the fungus causing white-nose syndrome of bats.</title>
        <authorList>
            <person name="Palmer J.M."/>
            <person name="Drees K.P."/>
            <person name="Foster J.T."/>
            <person name="Lindner D.L."/>
        </authorList>
    </citation>
    <scope>NUCLEOTIDE SEQUENCE [LARGE SCALE GENOMIC DNA]</scope>
    <source>
        <strain evidence="1">20631-21</strain>
    </source>
</reference>